<reference evidence="1 2" key="1">
    <citation type="journal article" date="2021" name="Nat. Commun.">
        <title>Genetic determinants of endophytism in the Arabidopsis root mycobiome.</title>
        <authorList>
            <person name="Mesny F."/>
            <person name="Miyauchi S."/>
            <person name="Thiergart T."/>
            <person name="Pickel B."/>
            <person name="Atanasova L."/>
            <person name="Karlsson M."/>
            <person name="Huettel B."/>
            <person name="Barry K.W."/>
            <person name="Haridas S."/>
            <person name="Chen C."/>
            <person name="Bauer D."/>
            <person name="Andreopoulos W."/>
            <person name="Pangilinan J."/>
            <person name="LaButti K."/>
            <person name="Riley R."/>
            <person name="Lipzen A."/>
            <person name="Clum A."/>
            <person name="Drula E."/>
            <person name="Henrissat B."/>
            <person name="Kohler A."/>
            <person name="Grigoriev I.V."/>
            <person name="Martin F.M."/>
            <person name="Hacquard S."/>
        </authorList>
    </citation>
    <scope>NUCLEOTIDE SEQUENCE [LARGE SCALE GENOMIC DNA]</scope>
    <source>
        <strain evidence="1 2">MPI-CAGE-CH-0241</strain>
    </source>
</reference>
<sequence>MTAETHPKFVYKILPSAPPSPFPKENPLSELDKKDGFIHLSTGIQVPATSALFFDSASSLWVAKLRFADFASDIKWEGGFPHLYGNFGSDNVDSVHQFDKVEGQNWAEVLEHSTWLEE</sequence>
<dbReference type="Gene3D" id="3.20.170.20">
    <property type="entry name" value="Protein of unknown function DUF952"/>
    <property type="match status" value="1"/>
</dbReference>
<evidence type="ECO:0000313" key="1">
    <source>
        <dbReference type="EMBL" id="KAH6899914.1"/>
    </source>
</evidence>
<dbReference type="AlphaFoldDB" id="A0A9P9AZ46"/>
<dbReference type="OrthoDB" id="3335358at2759"/>
<name>A0A9P9AZ46_9HYPO</name>
<dbReference type="PANTHER" id="PTHR34129:SF1">
    <property type="entry name" value="DUF952 DOMAIN-CONTAINING PROTEIN"/>
    <property type="match status" value="1"/>
</dbReference>
<dbReference type="PANTHER" id="PTHR34129">
    <property type="entry name" value="BLR1139 PROTEIN"/>
    <property type="match status" value="1"/>
</dbReference>
<evidence type="ECO:0008006" key="3">
    <source>
        <dbReference type="Google" id="ProtNLM"/>
    </source>
</evidence>
<proteinExistence type="predicted"/>
<dbReference type="EMBL" id="JAGPYM010000001">
    <property type="protein sequence ID" value="KAH6899914.1"/>
    <property type="molecule type" value="Genomic_DNA"/>
</dbReference>
<dbReference type="SUPFAM" id="SSF56399">
    <property type="entry name" value="ADP-ribosylation"/>
    <property type="match status" value="1"/>
</dbReference>
<keyword evidence="2" id="KW-1185">Reference proteome</keyword>
<dbReference type="Pfam" id="PF06108">
    <property type="entry name" value="DUF952"/>
    <property type="match status" value="1"/>
</dbReference>
<organism evidence="1 2">
    <name type="scientific">Thelonectria olida</name>
    <dbReference type="NCBI Taxonomy" id="1576542"/>
    <lineage>
        <taxon>Eukaryota</taxon>
        <taxon>Fungi</taxon>
        <taxon>Dikarya</taxon>
        <taxon>Ascomycota</taxon>
        <taxon>Pezizomycotina</taxon>
        <taxon>Sordariomycetes</taxon>
        <taxon>Hypocreomycetidae</taxon>
        <taxon>Hypocreales</taxon>
        <taxon>Nectriaceae</taxon>
        <taxon>Thelonectria</taxon>
    </lineage>
</organism>
<comment type="caution">
    <text evidence="1">The sequence shown here is derived from an EMBL/GenBank/DDBJ whole genome shotgun (WGS) entry which is preliminary data.</text>
</comment>
<gene>
    <name evidence="1" type="ORF">B0T10DRAFT_554467</name>
</gene>
<protein>
    <recommendedName>
        <fullName evidence="3">DUF952 domain-containing protein</fullName>
    </recommendedName>
</protein>
<dbReference type="Proteomes" id="UP000777438">
    <property type="component" value="Unassembled WGS sequence"/>
</dbReference>
<accession>A0A9P9AZ46</accession>
<evidence type="ECO:0000313" key="2">
    <source>
        <dbReference type="Proteomes" id="UP000777438"/>
    </source>
</evidence>
<dbReference type="InterPro" id="IPR009297">
    <property type="entry name" value="DUF952"/>
</dbReference>